<organism evidence="5 6">
    <name type="scientific">Pleurostoma richardsiae</name>
    <dbReference type="NCBI Taxonomy" id="41990"/>
    <lineage>
        <taxon>Eukaryota</taxon>
        <taxon>Fungi</taxon>
        <taxon>Dikarya</taxon>
        <taxon>Ascomycota</taxon>
        <taxon>Pezizomycotina</taxon>
        <taxon>Sordariomycetes</taxon>
        <taxon>Sordariomycetidae</taxon>
        <taxon>Calosphaeriales</taxon>
        <taxon>Pleurostomataceae</taxon>
        <taxon>Pleurostoma</taxon>
    </lineage>
</organism>
<dbReference type="Pfam" id="PF04909">
    <property type="entry name" value="Amidohydro_2"/>
    <property type="match status" value="1"/>
</dbReference>
<proteinExistence type="inferred from homology"/>
<dbReference type="InterPro" id="IPR006680">
    <property type="entry name" value="Amidohydro-rel"/>
</dbReference>
<evidence type="ECO:0000313" key="5">
    <source>
        <dbReference type="EMBL" id="KAJ9156503.1"/>
    </source>
</evidence>
<dbReference type="Pfam" id="PF00120">
    <property type="entry name" value="Gln-synt_C"/>
    <property type="match status" value="1"/>
</dbReference>
<dbReference type="GO" id="GO:0016787">
    <property type="term" value="F:hydrolase activity"/>
    <property type="evidence" value="ECO:0007669"/>
    <property type="project" value="InterPro"/>
</dbReference>
<dbReference type="InterPro" id="IPR014746">
    <property type="entry name" value="Gln_synth/guanido_kin_cat_dom"/>
</dbReference>
<dbReference type="PROSITE" id="PS51987">
    <property type="entry name" value="GS_CATALYTIC"/>
    <property type="match status" value="1"/>
</dbReference>
<dbReference type="Proteomes" id="UP001174694">
    <property type="component" value="Unassembled WGS sequence"/>
</dbReference>
<dbReference type="SUPFAM" id="SSF51556">
    <property type="entry name" value="Metallo-dependent hydrolases"/>
    <property type="match status" value="1"/>
</dbReference>
<dbReference type="PANTHER" id="PTHR43383:SF2">
    <property type="entry name" value="AMIDOHYDROLASE 2 FAMILY PROTEIN"/>
    <property type="match status" value="1"/>
</dbReference>
<dbReference type="GO" id="GO:0004356">
    <property type="term" value="F:glutamine synthetase activity"/>
    <property type="evidence" value="ECO:0007669"/>
    <property type="project" value="InterPro"/>
</dbReference>
<gene>
    <name evidence="5" type="ORF">NKR23_g857</name>
</gene>
<dbReference type="SUPFAM" id="SSF55931">
    <property type="entry name" value="Glutamine synthetase/guanido kinase"/>
    <property type="match status" value="1"/>
</dbReference>
<name>A0AA38VX44_9PEZI</name>
<dbReference type="AlphaFoldDB" id="A0AA38VX44"/>
<feature type="domain" description="GS catalytic" evidence="4">
    <location>
        <begin position="545"/>
        <end position="875"/>
    </location>
</feature>
<keyword evidence="6" id="KW-1185">Reference proteome</keyword>
<dbReference type="InterPro" id="IPR008146">
    <property type="entry name" value="Gln_synth_cat_dom"/>
</dbReference>
<dbReference type="GO" id="GO:0006542">
    <property type="term" value="P:glutamine biosynthetic process"/>
    <property type="evidence" value="ECO:0007669"/>
    <property type="project" value="InterPro"/>
</dbReference>
<reference evidence="5" key="1">
    <citation type="submission" date="2022-07" db="EMBL/GenBank/DDBJ databases">
        <title>Fungi with potential for degradation of polypropylene.</title>
        <authorList>
            <person name="Gostincar C."/>
        </authorList>
    </citation>
    <scope>NUCLEOTIDE SEQUENCE</scope>
    <source>
        <strain evidence="5">EXF-13308</strain>
    </source>
</reference>
<dbReference type="Gene3D" id="3.30.590.10">
    <property type="entry name" value="Glutamine synthetase/guanido kinase, catalytic domain"/>
    <property type="match status" value="1"/>
</dbReference>
<protein>
    <recommendedName>
        <fullName evidence="1">Glutamine synthetase</fullName>
    </recommendedName>
</protein>
<dbReference type="FunFam" id="3.30.590.10:FF:000013">
    <property type="entry name" value="Related to fluG protein"/>
    <property type="match status" value="1"/>
</dbReference>
<dbReference type="InterPro" id="IPR032466">
    <property type="entry name" value="Metal_Hydrolase"/>
</dbReference>
<dbReference type="EMBL" id="JANBVO010000002">
    <property type="protein sequence ID" value="KAJ9156503.1"/>
    <property type="molecule type" value="Genomic_DNA"/>
</dbReference>
<sequence length="875" mass="96960">MASSLAGVGVTKAQLEELVRVIRSTPIVDVHAHPLLKPEALSRHPLMSITTEASGDAIHAAATSLAHLRGVKQLSQVLGCGQTWEEVVTAVEQRRIEDYEDWISVCLDGIETILIDDGLDNADDVQDFPWHDSFTRSGCKRIVRIESVAAEIINRHGMVFAEDSSIEETFDKVIDDFDNAISAALADPDVVGFKSIICYRTGLNIPKVVDIALAKDSFTDIMVNYGTLGQFKRLQHDGLNDLFVHRTASLIRESPGRFKKGIQFHTGLGDNDITLTRSSPAHLQDFIRAYPEVPIILLHASYPFTRESGYLASVYANVYADIGEVFPFVSRDGQEHIVRQILELCPWSKILWSTDGHWFPETYLLAVLQVREALEAVLCDYVRRGHISCKAAIALVRDILFHNANKLYQLEIPFSEWETDTEEVVKVDYSVATDLEIFEWFLRGKNTPEFVRVCWNDFTATPRMRMIPFRRFMSLLQDGKPTDIGITKASLGLLQNDWIAPGFSGTGEYRLHPDFSSLKAGPIPGHVSMYGEFREKDGSKVAICPRTQLQRIVEVAAESSLTYLVGFEIEFVLLQRLSPSPPALARYATLPNDGHAWSVSRFADPRVPRLLGDIVAALEAAGVYAEQLHAESAAGQFELVLPPLPPVEAVDALLHAREVISALASSAGFRATLHPKPFAGMCGTASHAHLSVSSPGGDRPEVYESFYAGVLRHLRGALAFVCSSPASYERLADGAWAGGRWVSWGTQNREAALRKIEGSHWELKCLDGLANPYLALAAVLGAGTKGVTGKEELVWGDCEEDPARLTENDRRELNVTQMLPGSLEEALEALQGDEELVEILGPELVEKYVAVKEAETKLLKGMTDEERREWIMERY</sequence>
<dbReference type="Gene3D" id="3.10.20.70">
    <property type="entry name" value="Glutamine synthetase, N-terminal domain"/>
    <property type="match status" value="1"/>
</dbReference>
<comment type="caution">
    <text evidence="5">The sequence shown here is derived from an EMBL/GenBank/DDBJ whole genome shotgun (WGS) entry which is preliminary data.</text>
</comment>
<evidence type="ECO:0000256" key="3">
    <source>
        <dbReference type="RuleBase" id="RU000384"/>
    </source>
</evidence>
<dbReference type="SMART" id="SM01230">
    <property type="entry name" value="Gln-synt_C"/>
    <property type="match status" value="1"/>
</dbReference>
<dbReference type="PANTHER" id="PTHR43383">
    <property type="entry name" value="NODULIN 6"/>
    <property type="match status" value="1"/>
</dbReference>
<dbReference type="Gene3D" id="3.20.20.140">
    <property type="entry name" value="Metal-dependent hydrolases"/>
    <property type="match status" value="1"/>
</dbReference>
<evidence type="ECO:0000259" key="4">
    <source>
        <dbReference type="PROSITE" id="PS51987"/>
    </source>
</evidence>
<comment type="similarity">
    <text evidence="2 3">Belongs to the glutamine synthetase family.</text>
</comment>
<evidence type="ECO:0000256" key="1">
    <source>
        <dbReference type="ARBA" id="ARBA00021364"/>
    </source>
</evidence>
<accession>A0AA38VX44</accession>
<dbReference type="InterPro" id="IPR036651">
    <property type="entry name" value="Gln_synt_N_sf"/>
</dbReference>
<evidence type="ECO:0000256" key="2">
    <source>
        <dbReference type="PROSITE-ProRule" id="PRU01331"/>
    </source>
</evidence>
<evidence type="ECO:0000313" key="6">
    <source>
        <dbReference type="Proteomes" id="UP001174694"/>
    </source>
</evidence>